<dbReference type="SUPFAM" id="SSF48670">
    <property type="entry name" value="Transducin (heterotrimeric G protein), gamma chain"/>
    <property type="match status" value="1"/>
</dbReference>
<keyword evidence="3" id="KW-1003">Cell membrane</keyword>
<evidence type="ECO:0000256" key="5">
    <source>
        <dbReference type="ARBA" id="ARBA00023224"/>
    </source>
</evidence>
<dbReference type="SMART" id="SM00224">
    <property type="entry name" value="GGL"/>
    <property type="match status" value="1"/>
</dbReference>
<protein>
    <submittedName>
        <fullName evidence="7">DgyrCDS1044</fullName>
    </submittedName>
</protein>
<dbReference type="PROSITE" id="PS50058">
    <property type="entry name" value="G_PROTEIN_GAMMA"/>
    <property type="match status" value="1"/>
</dbReference>
<keyword evidence="5" id="KW-0807">Transducer</keyword>
<dbReference type="SMART" id="SM01224">
    <property type="entry name" value="G_gamma"/>
    <property type="match status" value="1"/>
</dbReference>
<dbReference type="EMBL" id="CAJFCJ010000002">
    <property type="protein sequence ID" value="CAD5111765.1"/>
    <property type="molecule type" value="Genomic_DNA"/>
</dbReference>
<gene>
    <name evidence="7" type="ORF">DGYR_LOCUS1003</name>
</gene>
<keyword evidence="8" id="KW-1185">Reference proteome</keyword>
<organism evidence="7 8">
    <name type="scientific">Dimorphilus gyrociliatus</name>
    <dbReference type="NCBI Taxonomy" id="2664684"/>
    <lineage>
        <taxon>Eukaryota</taxon>
        <taxon>Metazoa</taxon>
        <taxon>Spiralia</taxon>
        <taxon>Lophotrochozoa</taxon>
        <taxon>Annelida</taxon>
        <taxon>Polychaeta</taxon>
        <taxon>Polychaeta incertae sedis</taxon>
        <taxon>Dinophilidae</taxon>
        <taxon>Dimorphilus</taxon>
    </lineage>
</organism>
<dbReference type="Proteomes" id="UP000549394">
    <property type="component" value="Unassembled WGS sequence"/>
</dbReference>
<comment type="caution">
    <text evidence="7">The sequence shown here is derived from an EMBL/GenBank/DDBJ whole genome shotgun (WGS) entry which is preliminary data.</text>
</comment>
<accession>A0A7I8V637</accession>
<evidence type="ECO:0000256" key="2">
    <source>
        <dbReference type="ARBA" id="ARBA00007431"/>
    </source>
</evidence>
<evidence type="ECO:0000259" key="6">
    <source>
        <dbReference type="PROSITE" id="PS50058"/>
    </source>
</evidence>
<keyword evidence="4" id="KW-0472">Membrane</keyword>
<evidence type="ECO:0000313" key="7">
    <source>
        <dbReference type="EMBL" id="CAD5111765.1"/>
    </source>
</evidence>
<dbReference type="GO" id="GO:0031681">
    <property type="term" value="F:G-protein beta-subunit binding"/>
    <property type="evidence" value="ECO:0007669"/>
    <property type="project" value="InterPro"/>
</dbReference>
<dbReference type="AlphaFoldDB" id="A0A7I8V637"/>
<evidence type="ECO:0000313" key="8">
    <source>
        <dbReference type="Proteomes" id="UP000549394"/>
    </source>
</evidence>
<dbReference type="Pfam" id="PF00631">
    <property type="entry name" value="G-gamma"/>
    <property type="match status" value="1"/>
</dbReference>
<dbReference type="GO" id="GO:0007186">
    <property type="term" value="P:G protein-coupled receptor signaling pathway"/>
    <property type="evidence" value="ECO:0007669"/>
    <property type="project" value="InterPro"/>
</dbReference>
<dbReference type="PANTHER" id="PTHR13809">
    <property type="entry name" value="GUANINE NUCLEOTIDE-BINDING PROTEIN GAMMA SUBUNIT"/>
    <property type="match status" value="1"/>
</dbReference>
<comment type="subcellular location">
    <subcellularLocation>
        <location evidence="1">Cell membrane</location>
    </subcellularLocation>
</comment>
<proteinExistence type="inferred from homology"/>
<dbReference type="InterPro" id="IPR015898">
    <property type="entry name" value="G-protein_gamma-like_dom"/>
</dbReference>
<evidence type="ECO:0000256" key="3">
    <source>
        <dbReference type="ARBA" id="ARBA00022475"/>
    </source>
</evidence>
<dbReference type="OrthoDB" id="6264244at2759"/>
<evidence type="ECO:0000256" key="4">
    <source>
        <dbReference type="ARBA" id="ARBA00023136"/>
    </source>
</evidence>
<dbReference type="InterPro" id="IPR001770">
    <property type="entry name" value="G-protein_gamma"/>
</dbReference>
<evidence type="ECO:0000256" key="1">
    <source>
        <dbReference type="ARBA" id="ARBA00004236"/>
    </source>
</evidence>
<dbReference type="GO" id="GO:0005834">
    <property type="term" value="C:heterotrimeric G-protein complex"/>
    <property type="evidence" value="ECO:0007669"/>
    <property type="project" value="InterPro"/>
</dbReference>
<dbReference type="CDD" id="cd00068">
    <property type="entry name" value="GGL"/>
    <property type="match status" value="1"/>
</dbReference>
<dbReference type="Gene3D" id="4.10.260.10">
    <property type="entry name" value="Transducin (heterotrimeric G protein), gamma chain"/>
    <property type="match status" value="1"/>
</dbReference>
<feature type="domain" description="G protein gamma" evidence="6">
    <location>
        <begin position="12"/>
        <end position="78"/>
    </location>
</feature>
<name>A0A7I8V637_9ANNE</name>
<reference evidence="7 8" key="1">
    <citation type="submission" date="2020-08" db="EMBL/GenBank/DDBJ databases">
        <authorList>
            <person name="Hejnol A."/>
        </authorList>
    </citation>
    <scope>NUCLEOTIDE SEQUENCE [LARGE SCALE GENOMIC DNA]</scope>
</reference>
<sequence>MATAGGEYNSRYEKSVAEQQKINAQLRNEAQIPRKSASVAIEEMIKFCEEQAEKDVMISGFRKLSDNPYREKSGCIVL</sequence>
<comment type="similarity">
    <text evidence="2">Belongs to the G protein gamma family.</text>
</comment>
<dbReference type="InterPro" id="IPR036284">
    <property type="entry name" value="GGL_sf"/>
</dbReference>